<feature type="transmembrane region" description="Helical" evidence="7">
    <location>
        <begin position="289"/>
        <end position="308"/>
    </location>
</feature>
<feature type="domain" description="TRAP C4-dicarboxylate transport system permease DctM subunit" evidence="8">
    <location>
        <begin position="23"/>
        <end position="429"/>
    </location>
</feature>
<dbReference type="PANTHER" id="PTHR33362:SF4">
    <property type="entry name" value="2,3-DIKETO-L-GULONATE TRAP TRANSPORTER LARGE PERMEASE PROTEIN YIAN"/>
    <property type="match status" value="1"/>
</dbReference>
<comment type="similarity">
    <text evidence="7">Belongs to the TRAP transporter large permease family.</text>
</comment>
<evidence type="ECO:0000256" key="2">
    <source>
        <dbReference type="ARBA" id="ARBA00022475"/>
    </source>
</evidence>
<comment type="caution">
    <text evidence="7">Lacks conserved residue(s) required for the propagation of feature annotation.</text>
</comment>
<dbReference type="NCBIfam" id="TIGR00786">
    <property type="entry name" value="dctM"/>
    <property type="match status" value="1"/>
</dbReference>
<feature type="transmembrane region" description="Helical" evidence="7">
    <location>
        <begin position="151"/>
        <end position="174"/>
    </location>
</feature>
<keyword evidence="2" id="KW-1003">Cell membrane</keyword>
<keyword evidence="4 7" id="KW-0812">Transmembrane</keyword>
<dbReference type="PIRSF" id="PIRSF006066">
    <property type="entry name" value="HI0050"/>
    <property type="match status" value="1"/>
</dbReference>
<dbReference type="InterPro" id="IPR010656">
    <property type="entry name" value="DctM"/>
</dbReference>
<feature type="transmembrane region" description="Helical" evidence="7">
    <location>
        <begin position="6"/>
        <end position="26"/>
    </location>
</feature>
<comment type="function">
    <text evidence="7">Part of the tripartite ATP-independent periplasmic (TRAP) transport system.</text>
</comment>
<dbReference type="EMBL" id="JAGQDG010000001">
    <property type="protein sequence ID" value="MBQ0934237.1"/>
    <property type="molecule type" value="Genomic_DNA"/>
</dbReference>
<reference evidence="9 10" key="1">
    <citation type="submission" date="2021-04" db="EMBL/GenBank/DDBJ databases">
        <title>The genome sequence of type strain Ideonella paludis KCTC 32238.</title>
        <authorList>
            <person name="Liu Y."/>
        </authorList>
    </citation>
    <scope>NUCLEOTIDE SEQUENCE [LARGE SCALE GENOMIC DNA]</scope>
    <source>
        <strain evidence="9 10">KCTC 32238</strain>
    </source>
</reference>
<keyword evidence="3 7" id="KW-0997">Cell inner membrane</keyword>
<accession>A0ABS5DSX3</accession>
<evidence type="ECO:0000256" key="7">
    <source>
        <dbReference type="RuleBase" id="RU369079"/>
    </source>
</evidence>
<comment type="subunit">
    <text evidence="7">The complex comprises the extracytoplasmic solute receptor protein and the two transmembrane proteins.</text>
</comment>
<dbReference type="InterPro" id="IPR004681">
    <property type="entry name" value="TRAP_DctM"/>
</dbReference>
<evidence type="ECO:0000256" key="4">
    <source>
        <dbReference type="ARBA" id="ARBA00022692"/>
    </source>
</evidence>
<sequence>MDALTALGLSLEGQAFIVFCAGMLLLMGMGMNMALALVLTGAGMAYVLGFWDTQLLAQNLVAGVDSFPLLAVPFFILAGELMNSGGISRRIIDMAQAWVGHIRGGLGYVAIGAAVLMASMSGSALADTAALATILLPMMRDQGYPLRTSAGLIASGGIIAPIIPPSMPFVIYGVTTNTSISALFVSGIVPGLIMGVGLIIAWKWVLRRIDLPEGQPQPMAQRLRATAHAVWALLMPVIIIGGMKSGVFTPTEAAVVAAFYALMVAVLIHREMTLTALGPVLVRAAKTTAVVMFLCAGAQVASYMITLADLPGVLTGWLGPLIEHPKLLMAVMMLVLVLIGTALDLTPTILIFAPVMLPIAVKAGIDPVYFGLMFVLNGAIGLITPPVGTVLNVVAGVGRLPLAQVIRGVNPFLLTYVVILATFVVFPQIVTAPVAWLR</sequence>
<keyword evidence="10" id="KW-1185">Reference proteome</keyword>
<evidence type="ECO:0000256" key="5">
    <source>
        <dbReference type="ARBA" id="ARBA00022989"/>
    </source>
</evidence>
<keyword evidence="7" id="KW-0813">Transport</keyword>
<dbReference type="Pfam" id="PF06808">
    <property type="entry name" value="DctM"/>
    <property type="match status" value="1"/>
</dbReference>
<feature type="transmembrane region" description="Helical" evidence="7">
    <location>
        <begin position="413"/>
        <end position="437"/>
    </location>
</feature>
<keyword evidence="6 7" id="KW-0472">Membrane</keyword>
<keyword evidence="5 7" id="KW-1133">Transmembrane helix</keyword>
<evidence type="ECO:0000256" key="1">
    <source>
        <dbReference type="ARBA" id="ARBA00004429"/>
    </source>
</evidence>
<comment type="caution">
    <text evidence="9">The sequence shown here is derived from an EMBL/GenBank/DDBJ whole genome shotgun (WGS) entry which is preliminary data.</text>
</comment>
<gene>
    <name evidence="9" type="ORF">KAK11_02775</name>
</gene>
<evidence type="ECO:0000256" key="3">
    <source>
        <dbReference type="ARBA" id="ARBA00022519"/>
    </source>
</evidence>
<feature type="transmembrane region" description="Helical" evidence="7">
    <location>
        <begin position="98"/>
        <end position="116"/>
    </location>
</feature>
<evidence type="ECO:0000313" key="9">
    <source>
        <dbReference type="EMBL" id="MBQ0934237.1"/>
    </source>
</evidence>
<feature type="transmembrane region" description="Helical" evidence="7">
    <location>
        <begin position="369"/>
        <end position="393"/>
    </location>
</feature>
<feature type="transmembrane region" description="Helical" evidence="7">
    <location>
        <begin position="247"/>
        <end position="268"/>
    </location>
</feature>
<feature type="transmembrane region" description="Helical" evidence="7">
    <location>
        <begin position="328"/>
        <end position="357"/>
    </location>
</feature>
<dbReference type="PANTHER" id="PTHR33362">
    <property type="entry name" value="SIALIC ACID TRAP TRANSPORTER PERMEASE PROTEIN SIAT-RELATED"/>
    <property type="match status" value="1"/>
</dbReference>
<name>A0ABS5DSX3_9BURK</name>
<proteinExistence type="inferred from homology"/>
<evidence type="ECO:0000259" key="8">
    <source>
        <dbReference type="Pfam" id="PF06808"/>
    </source>
</evidence>
<dbReference type="Proteomes" id="UP000672097">
    <property type="component" value="Unassembled WGS sequence"/>
</dbReference>
<feature type="transmembrane region" description="Helical" evidence="7">
    <location>
        <begin position="180"/>
        <end position="202"/>
    </location>
</feature>
<organism evidence="9 10">
    <name type="scientific">Ideonella paludis</name>
    <dbReference type="NCBI Taxonomy" id="1233411"/>
    <lineage>
        <taxon>Bacteria</taxon>
        <taxon>Pseudomonadati</taxon>
        <taxon>Pseudomonadota</taxon>
        <taxon>Betaproteobacteria</taxon>
        <taxon>Burkholderiales</taxon>
        <taxon>Sphaerotilaceae</taxon>
        <taxon>Ideonella</taxon>
    </lineage>
</organism>
<feature type="transmembrane region" description="Helical" evidence="7">
    <location>
        <begin position="33"/>
        <end position="51"/>
    </location>
</feature>
<dbReference type="RefSeq" id="WP_210805905.1">
    <property type="nucleotide sequence ID" value="NZ_JAGQDG010000001.1"/>
</dbReference>
<protein>
    <recommendedName>
        <fullName evidence="7">TRAP transporter large permease protein</fullName>
    </recommendedName>
</protein>
<evidence type="ECO:0000313" key="10">
    <source>
        <dbReference type="Proteomes" id="UP000672097"/>
    </source>
</evidence>
<comment type="subcellular location">
    <subcellularLocation>
        <location evidence="1 7">Cell inner membrane</location>
        <topology evidence="1 7">Multi-pass membrane protein</topology>
    </subcellularLocation>
</comment>
<evidence type="ECO:0000256" key="6">
    <source>
        <dbReference type="ARBA" id="ARBA00023136"/>
    </source>
</evidence>